<keyword evidence="3" id="KW-1185">Reference proteome</keyword>
<accession>A0A0M4DKL3</accession>
<dbReference type="PATRIC" id="fig|1603606.3.peg.3353"/>
<dbReference type="Pfam" id="PF02518">
    <property type="entry name" value="HATPase_c"/>
    <property type="match status" value="1"/>
</dbReference>
<dbReference type="AlphaFoldDB" id="A0A0M4DKL3"/>
<dbReference type="KEGG" id="des:DSOUD_3107"/>
<keyword evidence="2" id="KW-0418">Kinase</keyword>
<dbReference type="Gene3D" id="3.30.565.10">
    <property type="entry name" value="Histidine kinase-like ATPase, C-terminal domain"/>
    <property type="match status" value="1"/>
</dbReference>
<dbReference type="InterPro" id="IPR036890">
    <property type="entry name" value="HATPase_C_sf"/>
</dbReference>
<dbReference type="SUPFAM" id="SSF55874">
    <property type="entry name" value="ATPase domain of HSP90 chaperone/DNA topoisomerase II/histidine kinase"/>
    <property type="match status" value="1"/>
</dbReference>
<dbReference type="EMBL" id="CP010802">
    <property type="protein sequence ID" value="ALC17832.1"/>
    <property type="molecule type" value="Genomic_DNA"/>
</dbReference>
<dbReference type="InterPro" id="IPR003594">
    <property type="entry name" value="HATPase_dom"/>
</dbReference>
<name>A0A0M4DKL3_9BACT</name>
<dbReference type="RefSeq" id="WP_082351314.1">
    <property type="nucleotide sequence ID" value="NZ_CP010802.1"/>
</dbReference>
<dbReference type="Proteomes" id="UP000057158">
    <property type="component" value="Chromosome"/>
</dbReference>
<protein>
    <submittedName>
        <fullName evidence="2">Putative histidine kinase</fullName>
    </submittedName>
</protein>
<feature type="domain" description="Histidine kinase/HSP90-like ATPase" evidence="1">
    <location>
        <begin position="136"/>
        <end position="242"/>
    </location>
</feature>
<keyword evidence="2" id="KW-0808">Transferase</keyword>
<dbReference type="GO" id="GO:0016301">
    <property type="term" value="F:kinase activity"/>
    <property type="evidence" value="ECO:0007669"/>
    <property type="project" value="UniProtKB-KW"/>
</dbReference>
<gene>
    <name evidence="2" type="ORF">DSOUD_3107</name>
</gene>
<proteinExistence type="predicted"/>
<sequence>MKIFLPEIRCDADGFSRLIQLATETRACWFDDIEVDMSHVSWFDANMCAPFGAILYKMGYDNNTVTLTNAPTSVEAILSKNGFLCNYGRPRRLDTYGSTVEYKRFEPKDDRYFAEYVEKQLVDKGIPEMSPGLVKKFRESIYEIFSNAVIHSQTKLGIFSCGQYFPKKHRMDFSVADLGIGIQQNLHERLGLDLPAEQAINWALEGKNTTKSGPIPGGLGLKLLREFIELNQGRIQVVSDKGYWELCRGKVLTKVFPEPFPGTVVNIEINTADTKSYCLSSEISPDDIF</sequence>
<dbReference type="OrthoDB" id="3194831at2"/>
<dbReference type="STRING" id="1603606.DSOUD_3107"/>
<reference evidence="2 3" key="1">
    <citation type="submission" date="2015-07" db="EMBL/GenBank/DDBJ databases">
        <title>Isolation and Genomic Characterization of a Novel Halophilic Metal-Reducing Deltaproteobacterium from the Deep Subsurface.</title>
        <authorList>
            <person name="Badalamenti J.P."/>
            <person name="Summers Z.M."/>
            <person name="Gralnick J.A."/>
            <person name="Bond D.R."/>
        </authorList>
    </citation>
    <scope>NUCLEOTIDE SEQUENCE [LARGE SCALE GENOMIC DNA]</scope>
    <source>
        <strain evidence="2 3">WTL</strain>
    </source>
</reference>
<organism evidence="2 3">
    <name type="scientific">Desulfuromonas soudanensis</name>
    <dbReference type="NCBI Taxonomy" id="1603606"/>
    <lineage>
        <taxon>Bacteria</taxon>
        <taxon>Pseudomonadati</taxon>
        <taxon>Thermodesulfobacteriota</taxon>
        <taxon>Desulfuromonadia</taxon>
        <taxon>Desulfuromonadales</taxon>
        <taxon>Desulfuromonadaceae</taxon>
        <taxon>Desulfuromonas</taxon>
    </lineage>
</organism>
<evidence type="ECO:0000313" key="2">
    <source>
        <dbReference type="EMBL" id="ALC17832.1"/>
    </source>
</evidence>
<evidence type="ECO:0000259" key="1">
    <source>
        <dbReference type="Pfam" id="PF02518"/>
    </source>
</evidence>
<evidence type="ECO:0000313" key="3">
    <source>
        <dbReference type="Proteomes" id="UP000057158"/>
    </source>
</evidence>